<organism evidence="2 3">
    <name type="scientific">Natrinema salaciae</name>
    <dbReference type="NCBI Taxonomy" id="1186196"/>
    <lineage>
        <taxon>Archaea</taxon>
        <taxon>Methanobacteriati</taxon>
        <taxon>Methanobacteriota</taxon>
        <taxon>Stenosarchaea group</taxon>
        <taxon>Halobacteria</taxon>
        <taxon>Halobacteriales</taxon>
        <taxon>Natrialbaceae</taxon>
        <taxon>Natrinema</taxon>
    </lineage>
</organism>
<dbReference type="Pfam" id="PF24373">
    <property type="entry name" value="DUF7529"/>
    <property type="match status" value="1"/>
</dbReference>
<evidence type="ECO:0000256" key="1">
    <source>
        <dbReference type="SAM" id="MobiDB-lite"/>
    </source>
</evidence>
<accession>A0A1H9R3P2</accession>
<name>A0A1H9R3P2_9EURY</name>
<dbReference type="AlphaFoldDB" id="A0A1H9R3P2"/>
<reference evidence="3" key="1">
    <citation type="submission" date="2016-10" db="EMBL/GenBank/DDBJ databases">
        <authorList>
            <person name="Varghese N."/>
            <person name="Submissions S."/>
        </authorList>
    </citation>
    <scope>NUCLEOTIDE SEQUENCE [LARGE SCALE GENOMIC DNA]</scope>
    <source>
        <strain evidence="3">DSM 25055</strain>
    </source>
</reference>
<evidence type="ECO:0000313" key="3">
    <source>
        <dbReference type="Proteomes" id="UP000199114"/>
    </source>
</evidence>
<feature type="region of interest" description="Disordered" evidence="1">
    <location>
        <begin position="1"/>
        <end position="22"/>
    </location>
</feature>
<sequence>MHDDIGAADPGSLRRRDPQGVQTEAWKQTLEDTEAIAQERRDDGWEVVTIMAAHTDTVSRDMGDDERFGLVHVVPNNYAETFTEVFDSDEFTEYLAYGTEIDGFMFVVTELIDPETERSILLPSRYDIARADGMFTSAADEGVLYTHVKTIDGTILGTFEHEEYDPFVPRPNA</sequence>
<dbReference type="Proteomes" id="UP000199114">
    <property type="component" value="Unassembled WGS sequence"/>
</dbReference>
<dbReference type="EMBL" id="FOFD01000007">
    <property type="protein sequence ID" value="SER67461.1"/>
    <property type="molecule type" value="Genomic_DNA"/>
</dbReference>
<dbReference type="InterPro" id="IPR055951">
    <property type="entry name" value="DUF7529"/>
</dbReference>
<dbReference type="STRING" id="1186196.SAMN04489841_4270"/>
<proteinExistence type="predicted"/>
<evidence type="ECO:0000313" key="2">
    <source>
        <dbReference type="EMBL" id="SER67461.1"/>
    </source>
</evidence>
<dbReference type="OrthoDB" id="236506at2157"/>
<protein>
    <submittedName>
        <fullName evidence="2">Uncharacterized protein</fullName>
    </submittedName>
</protein>
<dbReference type="RefSeq" id="WP_090621502.1">
    <property type="nucleotide sequence ID" value="NZ_FOFD01000007.1"/>
</dbReference>
<gene>
    <name evidence="2" type="ORF">SAMN04489841_4270</name>
</gene>
<keyword evidence="3" id="KW-1185">Reference proteome</keyword>